<evidence type="ECO:0000256" key="2">
    <source>
        <dbReference type="ARBA" id="ARBA00005318"/>
    </source>
</evidence>
<protein>
    <recommendedName>
        <fullName evidence="10">Type II secretion system protein L</fullName>
        <shortName evidence="10">T2SS protein L</shortName>
    </recommendedName>
</protein>
<keyword evidence="6" id="KW-0812">Transmembrane</keyword>
<dbReference type="Gene3D" id="3.30.1360.100">
    <property type="entry name" value="General secretion pathway protein M, EpsM"/>
    <property type="match status" value="1"/>
</dbReference>
<dbReference type="Pfam" id="PF05134">
    <property type="entry name" value="T2SSL"/>
    <property type="match status" value="1"/>
</dbReference>
<dbReference type="PATRIC" id="fig|294.132.peg.750"/>
<organism evidence="13 14">
    <name type="scientific">Pseudomonas fluorescens</name>
    <dbReference type="NCBI Taxonomy" id="294"/>
    <lineage>
        <taxon>Bacteria</taxon>
        <taxon>Pseudomonadati</taxon>
        <taxon>Pseudomonadota</taxon>
        <taxon>Gammaproteobacteria</taxon>
        <taxon>Pseudomonadales</taxon>
        <taxon>Pseudomonadaceae</taxon>
        <taxon>Pseudomonas</taxon>
    </lineage>
</organism>
<evidence type="ECO:0000313" key="13">
    <source>
        <dbReference type="EMBL" id="KJZ47376.1"/>
    </source>
</evidence>
<evidence type="ECO:0000313" key="14">
    <source>
        <dbReference type="Proteomes" id="UP000033588"/>
    </source>
</evidence>
<evidence type="ECO:0000256" key="1">
    <source>
        <dbReference type="ARBA" id="ARBA00004377"/>
    </source>
</evidence>
<keyword evidence="9" id="KW-0472">Membrane</keyword>
<evidence type="ECO:0000256" key="4">
    <source>
        <dbReference type="ARBA" id="ARBA00022475"/>
    </source>
</evidence>
<dbReference type="InterPro" id="IPR024230">
    <property type="entry name" value="GspL_cyto_dom"/>
</dbReference>
<evidence type="ECO:0000256" key="5">
    <source>
        <dbReference type="ARBA" id="ARBA00022519"/>
    </source>
</evidence>
<dbReference type="InterPro" id="IPR025691">
    <property type="entry name" value="GspL_pp_dom"/>
</dbReference>
<evidence type="ECO:0000256" key="10">
    <source>
        <dbReference type="PIRNR" id="PIRNR015761"/>
    </source>
</evidence>
<dbReference type="RefSeq" id="WP_046039669.1">
    <property type="nucleotide sequence ID" value="NZ_LACC01000012.1"/>
</dbReference>
<dbReference type="PIRSF" id="PIRSF015761">
    <property type="entry name" value="Protein_L"/>
    <property type="match status" value="1"/>
</dbReference>
<proteinExistence type="inferred from homology"/>
<comment type="subcellular location">
    <subcellularLocation>
        <location evidence="1">Cell inner membrane</location>
        <topology evidence="1">Single-pass membrane protein</topology>
    </subcellularLocation>
</comment>
<evidence type="ECO:0000256" key="9">
    <source>
        <dbReference type="ARBA" id="ARBA00023136"/>
    </source>
</evidence>
<reference evidence="13 14" key="1">
    <citation type="submission" date="2015-03" db="EMBL/GenBank/DDBJ databases">
        <title>Comparative genomics of Pseudomonas insights into diversity of traits involved in vanlence and defense.</title>
        <authorList>
            <person name="Qin Y."/>
        </authorList>
    </citation>
    <scope>NUCLEOTIDE SEQUENCE [LARGE SCALE GENOMIC DNA]</scope>
    <source>
        <strain evidence="13 14">C8</strain>
    </source>
</reference>
<keyword evidence="8" id="KW-1133">Transmembrane helix</keyword>
<keyword evidence="3 10" id="KW-0813">Transport</keyword>
<evidence type="ECO:0000259" key="12">
    <source>
        <dbReference type="Pfam" id="PF12693"/>
    </source>
</evidence>
<evidence type="ECO:0000256" key="8">
    <source>
        <dbReference type="ARBA" id="ARBA00022989"/>
    </source>
</evidence>
<dbReference type="GO" id="GO:0015628">
    <property type="term" value="P:protein secretion by the type II secretion system"/>
    <property type="evidence" value="ECO:0007669"/>
    <property type="project" value="InterPro"/>
</dbReference>
<keyword evidence="5" id="KW-0997">Cell inner membrane</keyword>
<evidence type="ECO:0000256" key="3">
    <source>
        <dbReference type="ARBA" id="ARBA00022448"/>
    </source>
</evidence>
<comment type="function">
    <text evidence="10">Inner membrane component of the type II secretion system required for the energy-dependent secretion of extracellular factors such as proteases and toxins from the periplasm.</text>
</comment>
<accession>A0A0F4TSF7</accession>
<evidence type="ECO:0000256" key="6">
    <source>
        <dbReference type="ARBA" id="ARBA00022692"/>
    </source>
</evidence>
<dbReference type="InterPro" id="IPR007812">
    <property type="entry name" value="T2SS_protein-GspL"/>
</dbReference>
<dbReference type="Proteomes" id="UP000033588">
    <property type="component" value="Unassembled WGS sequence"/>
</dbReference>
<evidence type="ECO:0000256" key="7">
    <source>
        <dbReference type="ARBA" id="ARBA00022927"/>
    </source>
</evidence>
<comment type="similarity">
    <text evidence="2 10">Belongs to the GSP L family.</text>
</comment>
<dbReference type="Gene3D" id="3.30.420.380">
    <property type="match status" value="1"/>
</dbReference>
<keyword evidence="4" id="KW-1003">Cell membrane</keyword>
<dbReference type="GO" id="GO:0015627">
    <property type="term" value="C:type II protein secretion system complex"/>
    <property type="evidence" value="ECO:0007669"/>
    <property type="project" value="InterPro"/>
</dbReference>
<dbReference type="GO" id="GO:0009276">
    <property type="term" value="C:Gram-negative-bacterium-type cell wall"/>
    <property type="evidence" value="ECO:0007669"/>
    <property type="project" value="InterPro"/>
</dbReference>
<comment type="caution">
    <text evidence="13">The sequence shown here is derived from an EMBL/GenBank/DDBJ whole genome shotgun (WGS) entry which is preliminary data.</text>
</comment>
<keyword evidence="7 10" id="KW-0653">Protein transport</keyword>
<dbReference type="Pfam" id="PF12693">
    <property type="entry name" value="GspL_C"/>
    <property type="match status" value="1"/>
</dbReference>
<dbReference type="OrthoDB" id="7011844at2"/>
<dbReference type="InterPro" id="IPR043129">
    <property type="entry name" value="ATPase_NBD"/>
</dbReference>
<gene>
    <name evidence="13" type="ORF">VC35_10060</name>
</gene>
<dbReference type="EMBL" id="LACC01000012">
    <property type="protein sequence ID" value="KJZ47376.1"/>
    <property type="molecule type" value="Genomic_DNA"/>
</dbReference>
<feature type="domain" description="GspL cytoplasmic actin-ATPase-like" evidence="11">
    <location>
        <begin position="44"/>
        <end position="183"/>
    </location>
</feature>
<dbReference type="SUPFAM" id="SSF53067">
    <property type="entry name" value="Actin-like ATPase domain"/>
    <property type="match status" value="1"/>
</dbReference>
<sequence>MNTWLYLTAEGQDAPSGLWPCVLWSPTLRRLPMPLNQAASALQGQVVDVLLPMEMCSWVRSEPWPSRRRPEAQAMAYAVEDQLSDALEVVHLSVGARDRDGCYPVMVIDRERLAAVLDLLREAGIEVRGVFVDADLLSGDQPCGAWWFGRWLLGAGLSARLALSQDDLALLTPLLPKDMQWLDEREAPAVIDQCLAHRPTQAINLLQGAFAPRGKRLPWRAGGWALLMLALLTWGASETRIRFLDSEARRLATQNEQRFKALYPEQSRIVDMSAQLKALQSQPVDSQNTRIAGLVRLIEQVIGASPVEVQRIEFRAGEGWKIQLTASGFTELEQLRERGRQQGMPVRLDSANKAADRVHATLTVEDEA</sequence>
<evidence type="ECO:0000259" key="11">
    <source>
        <dbReference type="Pfam" id="PF05134"/>
    </source>
</evidence>
<dbReference type="AlphaFoldDB" id="A0A0F4TSF7"/>
<dbReference type="CDD" id="cd24017">
    <property type="entry name" value="ASKHA_T2SSL_N"/>
    <property type="match status" value="1"/>
</dbReference>
<feature type="domain" description="GspL periplasmic" evidence="12">
    <location>
        <begin position="217"/>
        <end position="365"/>
    </location>
</feature>
<dbReference type="GO" id="GO:0005886">
    <property type="term" value="C:plasma membrane"/>
    <property type="evidence" value="ECO:0007669"/>
    <property type="project" value="UniProtKB-SubCell"/>
</dbReference>
<name>A0A0F4TSF7_PSEFL</name>
<dbReference type="NCBIfam" id="TIGR01709">
    <property type="entry name" value="typeII_sec_gspL"/>
    <property type="match status" value="1"/>
</dbReference>